<sequence length="454" mass="52403">MPRKFTRVNRKPNRTRKLQKGGSDTYLFKNAYVISIDKNTMRYKNIETKARVVGLSIQHWPATVIKPENSIRKSLPLRGVGISHFTDRSNTYFNLGGIGCFLSHRNLLEHLANSNSLGTLILEDDAEISPLLFNKLKVIEQELPNDWDIVFLDKWGGKSETRVSKHIVKIKQSLDPYVCFGTYSYIVKNSSIKSKILPILKYMTNHIDLQYTAYADILNEYIAYGVIPVNKEHNTISTITNFDTKKYNLYPPISITNYIKHAVFINLDKRTDRRRHIESEFKMFSPNLTRIRGYLDEEYPYLGCMKGHVAAIEFAQKSNFENVLILEDDAKWSNIDKAYPIFEMLCKRPYDVIMLGGTYSYYDKNTYKVKQSQGGASYLINKSYYPTILKKAHEVLSNFVPGITKDEDITPDIALFKPLQKSDNWFIVAPSLITQMKSHSNILKKTVDYTNAYN</sequence>
<feature type="domain" description="Glycosyl transferase family 25" evidence="2">
    <location>
        <begin position="30"/>
        <end position="177"/>
    </location>
</feature>
<feature type="region of interest" description="Disordered" evidence="1">
    <location>
        <begin position="1"/>
        <end position="20"/>
    </location>
</feature>
<dbReference type="InterPro" id="IPR002654">
    <property type="entry name" value="Glyco_trans_25"/>
</dbReference>
<dbReference type="EMBL" id="MN739626">
    <property type="protein sequence ID" value="QHT16516.1"/>
    <property type="molecule type" value="Genomic_DNA"/>
</dbReference>
<dbReference type="AlphaFoldDB" id="A0A6C0DHS5"/>
<organism evidence="3">
    <name type="scientific">viral metagenome</name>
    <dbReference type="NCBI Taxonomy" id="1070528"/>
    <lineage>
        <taxon>unclassified sequences</taxon>
        <taxon>metagenomes</taxon>
        <taxon>organismal metagenomes</taxon>
    </lineage>
</organism>
<accession>A0A6C0DHS5</accession>
<dbReference type="Pfam" id="PF01755">
    <property type="entry name" value="Glyco_transf_25"/>
    <property type="match status" value="1"/>
</dbReference>
<reference evidence="3" key="1">
    <citation type="journal article" date="2020" name="Nature">
        <title>Giant virus diversity and host interactions through global metagenomics.</title>
        <authorList>
            <person name="Schulz F."/>
            <person name="Roux S."/>
            <person name="Paez-Espino D."/>
            <person name="Jungbluth S."/>
            <person name="Walsh D.A."/>
            <person name="Denef V.J."/>
            <person name="McMahon K.D."/>
            <person name="Konstantinidis K.T."/>
            <person name="Eloe-Fadrosh E.A."/>
            <person name="Kyrpides N.C."/>
            <person name="Woyke T."/>
        </authorList>
    </citation>
    <scope>NUCLEOTIDE SEQUENCE</scope>
    <source>
        <strain evidence="3">GVMAG-M-3300023174-189</strain>
    </source>
</reference>
<evidence type="ECO:0000313" key="3">
    <source>
        <dbReference type="EMBL" id="QHT16516.1"/>
    </source>
</evidence>
<feature type="compositionally biased region" description="Basic residues" evidence="1">
    <location>
        <begin position="1"/>
        <end position="19"/>
    </location>
</feature>
<name>A0A6C0DHS5_9ZZZZ</name>
<evidence type="ECO:0000259" key="2">
    <source>
        <dbReference type="Pfam" id="PF01755"/>
    </source>
</evidence>
<protein>
    <recommendedName>
        <fullName evidence="2">Glycosyl transferase family 25 domain-containing protein</fullName>
    </recommendedName>
</protein>
<proteinExistence type="predicted"/>
<evidence type="ECO:0000256" key="1">
    <source>
        <dbReference type="SAM" id="MobiDB-lite"/>
    </source>
</evidence>